<reference evidence="1 2" key="1">
    <citation type="submission" date="2023-07" db="EMBL/GenBank/DDBJ databases">
        <title>Sorghum-associated microbial communities from plants grown in Nebraska, USA.</title>
        <authorList>
            <person name="Schachtman D."/>
        </authorList>
    </citation>
    <scope>NUCLEOTIDE SEQUENCE [LARGE SCALE GENOMIC DNA]</scope>
    <source>
        <strain evidence="1 2">BE107</strain>
    </source>
</reference>
<dbReference type="SUPFAM" id="SSF53474">
    <property type="entry name" value="alpha/beta-Hydrolases"/>
    <property type="match status" value="1"/>
</dbReference>
<dbReference type="EMBL" id="JAVDTT010000001">
    <property type="protein sequence ID" value="MDR6840659.1"/>
    <property type="molecule type" value="Genomic_DNA"/>
</dbReference>
<name>A0ABU1RPG0_9GAMM</name>
<evidence type="ECO:0000313" key="2">
    <source>
        <dbReference type="Proteomes" id="UP001254759"/>
    </source>
</evidence>
<dbReference type="Proteomes" id="UP001254759">
    <property type="component" value="Unassembled WGS sequence"/>
</dbReference>
<proteinExistence type="predicted"/>
<accession>A0ABU1RPG0</accession>
<protein>
    <submittedName>
        <fullName evidence="1">Pimeloyl-ACP methyl ester carboxylesterase</fullName>
    </submittedName>
</protein>
<sequence>MGMLKKSLFGIAALPVLAYSGICALLFFKQRDLIYYPAETRIAVQETNFSLVHDGITLRGWRLNPDKTRAVIYFGGNAERLERSRVEFSELFPDRTVYLVSYRGYGASEGKPDQAALFGDALALYDEVSEQHPAAIAVVGRSLGSGVASYVASHRPVERLALVTPFDNLAAVAQSHYPWFPVRWFVRDSYDSVSYLAQYRGPLLVLRAGRDEVIPPANTDKLLASLPSGPQVIDFPQAGHNDISDDPRYAAALRDFLR</sequence>
<dbReference type="PANTHER" id="PTHR12277">
    <property type="entry name" value="ALPHA/BETA HYDROLASE DOMAIN-CONTAINING PROTEIN"/>
    <property type="match status" value="1"/>
</dbReference>
<keyword evidence="2" id="KW-1185">Reference proteome</keyword>
<dbReference type="RefSeq" id="WP_310090597.1">
    <property type="nucleotide sequence ID" value="NZ_JAVDTT010000001.1"/>
</dbReference>
<evidence type="ECO:0000313" key="1">
    <source>
        <dbReference type="EMBL" id="MDR6840659.1"/>
    </source>
</evidence>
<organism evidence="1 2">
    <name type="scientific">Pseudoxanthomonas sacheonensis</name>
    <dbReference type="NCBI Taxonomy" id="443615"/>
    <lineage>
        <taxon>Bacteria</taxon>
        <taxon>Pseudomonadati</taxon>
        <taxon>Pseudomonadota</taxon>
        <taxon>Gammaproteobacteria</taxon>
        <taxon>Lysobacterales</taxon>
        <taxon>Lysobacteraceae</taxon>
        <taxon>Pseudoxanthomonas</taxon>
    </lineage>
</organism>
<gene>
    <name evidence="1" type="ORF">J2W94_000923</name>
</gene>
<dbReference type="InterPro" id="IPR029058">
    <property type="entry name" value="AB_hydrolase_fold"/>
</dbReference>
<dbReference type="Gene3D" id="3.40.50.1820">
    <property type="entry name" value="alpha/beta hydrolase"/>
    <property type="match status" value="1"/>
</dbReference>
<comment type="caution">
    <text evidence="1">The sequence shown here is derived from an EMBL/GenBank/DDBJ whole genome shotgun (WGS) entry which is preliminary data.</text>
</comment>